<gene>
    <name evidence="2" type="ORF">GJ744_005253</name>
</gene>
<feature type="compositionally biased region" description="Low complexity" evidence="1">
    <location>
        <begin position="11"/>
        <end position="24"/>
    </location>
</feature>
<dbReference type="AlphaFoldDB" id="A0A8H7DX74"/>
<proteinExistence type="predicted"/>
<protein>
    <submittedName>
        <fullName evidence="2">Uncharacterized protein</fullName>
    </submittedName>
</protein>
<feature type="region of interest" description="Disordered" evidence="1">
    <location>
        <begin position="96"/>
        <end position="291"/>
    </location>
</feature>
<evidence type="ECO:0000313" key="3">
    <source>
        <dbReference type="Proteomes" id="UP000606974"/>
    </source>
</evidence>
<feature type="compositionally biased region" description="Low complexity" evidence="1">
    <location>
        <begin position="243"/>
        <end position="266"/>
    </location>
</feature>
<organism evidence="2 3">
    <name type="scientific">Endocarpon pusillum</name>
    <dbReference type="NCBI Taxonomy" id="364733"/>
    <lineage>
        <taxon>Eukaryota</taxon>
        <taxon>Fungi</taxon>
        <taxon>Dikarya</taxon>
        <taxon>Ascomycota</taxon>
        <taxon>Pezizomycotina</taxon>
        <taxon>Eurotiomycetes</taxon>
        <taxon>Chaetothyriomycetidae</taxon>
        <taxon>Verrucariales</taxon>
        <taxon>Verrucariaceae</taxon>
        <taxon>Endocarpon</taxon>
    </lineage>
</organism>
<feature type="region of interest" description="Disordered" evidence="1">
    <location>
        <begin position="1"/>
        <end position="83"/>
    </location>
</feature>
<comment type="caution">
    <text evidence="2">The sequence shown here is derived from an EMBL/GenBank/DDBJ whole genome shotgun (WGS) entry which is preliminary data.</text>
</comment>
<feature type="compositionally biased region" description="Polar residues" evidence="1">
    <location>
        <begin position="25"/>
        <end position="51"/>
    </location>
</feature>
<dbReference type="EMBL" id="JAACFV010000227">
    <property type="protein sequence ID" value="KAF7502689.1"/>
    <property type="molecule type" value="Genomic_DNA"/>
</dbReference>
<evidence type="ECO:0000313" key="2">
    <source>
        <dbReference type="EMBL" id="KAF7502689.1"/>
    </source>
</evidence>
<sequence length="332" mass="35395">MGCGDSRLVGSSDTSSEPSGASSSAQAQYLVSASARQNISQTRPRPSSQVMASPPSERRSRTPGSRRRRLSIQESDVPVSAAAMQQLQGAACTPYVPLYSSEHPGQDRPLASRLLTSCRPEGHRSPSRTGRSRTPEPPLRRRSSGSGSSQEHQDDGRPFSRTLDNLGAKNLRTPSTSQRRLDTSAPVSDPMPSSAKEHEEMARESPPPTPPKPTRPPPAPSAGARFRKSFEIEQLGSPAAKLQQQAQASPFSTSSASDSTASGSSSQRRDPPVPRLAPDGSSNGCSSRGHRLGPRYQCQVRGCACKVGCQDPDCEVCEIVKSLTKAAPKRSK</sequence>
<evidence type="ECO:0000256" key="1">
    <source>
        <dbReference type="SAM" id="MobiDB-lite"/>
    </source>
</evidence>
<reference evidence="2" key="1">
    <citation type="submission" date="2020-02" db="EMBL/GenBank/DDBJ databases">
        <authorList>
            <person name="Palmer J.M."/>
        </authorList>
    </citation>
    <scope>NUCLEOTIDE SEQUENCE</scope>
    <source>
        <strain evidence="2">EPUS1.4</strain>
        <tissue evidence="2">Thallus</tissue>
    </source>
</reference>
<name>A0A8H7DX74_9EURO</name>
<accession>A0A8H7DX74</accession>
<dbReference type="Proteomes" id="UP000606974">
    <property type="component" value="Unassembled WGS sequence"/>
</dbReference>
<keyword evidence="3" id="KW-1185">Reference proteome</keyword>
<feature type="compositionally biased region" description="Pro residues" evidence="1">
    <location>
        <begin position="205"/>
        <end position="220"/>
    </location>
</feature>